<accession>A0A8S1NUU5</accession>
<dbReference type="InterPro" id="IPR026306">
    <property type="entry name" value="RSBN1/Dpy-2/CEP530"/>
</dbReference>
<proteinExistence type="predicted"/>
<comment type="caution">
    <text evidence="3">The sequence shown here is derived from an EMBL/GenBank/DDBJ whole genome shotgun (WGS) entry which is preliminary data.</text>
</comment>
<organism evidence="3 4">
    <name type="scientific">Paramecium primaurelia</name>
    <dbReference type="NCBI Taxonomy" id="5886"/>
    <lineage>
        <taxon>Eukaryota</taxon>
        <taxon>Sar</taxon>
        <taxon>Alveolata</taxon>
        <taxon>Ciliophora</taxon>
        <taxon>Intramacronucleata</taxon>
        <taxon>Oligohymenophorea</taxon>
        <taxon>Peniculida</taxon>
        <taxon>Parameciidae</taxon>
        <taxon>Paramecium</taxon>
    </lineage>
</organism>
<feature type="region of interest" description="Disordered" evidence="1">
    <location>
        <begin position="544"/>
        <end position="566"/>
    </location>
</feature>
<reference evidence="3" key="1">
    <citation type="submission" date="2021-01" db="EMBL/GenBank/DDBJ databases">
        <authorList>
            <consortium name="Genoscope - CEA"/>
            <person name="William W."/>
        </authorList>
    </citation>
    <scope>NUCLEOTIDE SEQUENCE</scope>
</reference>
<keyword evidence="4" id="KW-1185">Reference proteome</keyword>
<dbReference type="GO" id="GO:0005634">
    <property type="term" value="C:nucleus"/>
    <property type="evidence" value="ECO:0007669"/>
    <property type="project" value="InterPro"/>
</dbReference>
<dbReference type="EMBL" id="CAJJDM010000089">
    <property type="protein sequence ID" value="CAD8090824.1"/>
    <property type="molecule type" value="Genomic_DNA"/>
</dbReference>
<dbReference type="OMA" id="VWINGHI"/>
<dbReference type="PANTHER" id="PTHR13354:SF11">
    <property type="entry name" value="LYSINE-SPECIFIC DEMETHYLASE 9"/>
    <property type="match status" value="1"/>
</dbReference>
<evidence type="ECO:0000256" key="2">
    <source>
        <dbReference type="SAM" id="SignalP"/>
    </source>
</evidence>
<sequence length="566" mass="66804">MKTISLLFFIIALGYSQTEELRDILDYSKFDCDNLNDMFEIKNQLLYWNELKDMDLIQQISDILEVKESLLNYKELLLSKSTLKKTTTKLLLEKVSDEIKDIVQELQNDKKELTLQYCDNTIRRINKILDQRDSEKNQLFKVEKKELSEKLKLITEKVDTCNRSLKPAYHNKIILQQMIQSKTNEVGYGYWFRLLNFYPEDYQTETYFISRVSENENYSGNDLGDNKLVVSIQKNSLVFSTYDIKTMNSIIEQKLLFKKNQWTYIHFSYQDGLATGYVYLDQDDISKIEFHVEHFKLNQAYFKFGGNDLQNQGLNGQFAQLTYGVGKQYITDKPQLFIEEVSKLSPQPQFNKQQIGLIAEEMQFPLKFKKEYHTDFIDEFAISAWFKIEYLDAENIEIFRLKDEKKNYALSFYGGNSLSFGTYSKDQELRKAELFEQTDDWHYIYMSYSYLREEFNCFVWINGHIIKLQEHNVKHYPTTDLTLSIENEFDGQINKLNLYVGQGSHINDPHSLPGEYQVGLDLVENSIVRSFKVTKEVNSKNLLNYNSNMRASDDKKNQNTNNKKEK</sequence>
<evidence type="ECO:0000256" key="1">
    <source>
        <dbReference type="SAM" id="MobiDB-lite"/>
    </source>
</evidence>
<evidence type="ECO:0000313" key="3">
    <source>
        <dbReference type="EMBL" id="CAD8090824.1"/>
    </source>
</evidence>
<feature type="compositionally biased region" description="Basic and acidic residues" evidence="1">
    <location>
        <begin position="551"/>
        <end position="566"/>
    </location>
</feature>
<gene>
    <name evidence="3" type="ORF">PPRIM_AZ9-3.1.T0860228</name>
</gene>
<dbReference type="Proteomes" id="UP000688137">
    <property type="component" value="Unassembled WGS sequence"/>
</dbReference>
<keyword evidence="2" id="KW-0732">Signal</keyword>
<dbReference type="PANTHER" id="PTHR13354">
    <property type="entry name" value="ROUND SPERMATID BASIC PROTEIN 1"/>
    <property type="match status" value="1"/>
</dbReference>
<evidence type="ECO:0000313" key="4">
    <source>
        <dbReference type="Proteomes" id="UP000688137"/>
    </source>
</evidence>
<protein>
    <submittedName>
        <fullName evidence="3">Uncharacterized protein</fullName>
    </submittedName>
</protein>
<feature type="chain" id="PRO_5035852180" evidence="2">
    <location>
        <begin position="19"/>
        <end position="566"/>
    </location>
</feature>
<dbReference type="AlphaFoldDB" id="A0A8S1NUU5"/>
<name>A0A8S1NUU5_PARPR</name>
<feature type="signal peptide" evidence="2">
    <location>
        <begin position="1"/>
        <end position="18"/>
    </location>
</feature>